<organism evidence="1 2">
    <name type="scientific">Stephania cephalantha</name>
    <dbReference type="NCBI Taxonomy" id="152367"/>
    <lineage>
        <taxon>Eukaryota</taxon>
        <taxon>Viridiplantae</taxon>
        <taxon>Streptophyta</taxon>
        <taxon>Embryophyta</taxon>
        <taxon>Tracheophyta</taxon>
        <taxon>Spermatophyta</taxon>
        <taxon>Magnoliopsida</taxon>
        <taxon>Ranunculales</taxon>
        <taxon>Menispermaceae</taxon>
        <taxon>Menispermoideae</taxon>
        <taxon>Cissampelideae</taxon>
        <taxon>Stephania</taxon>
    </lineage>
</organism>
<evidence type="ECO:0000313" key="2">
    <source>
        <dbReference type="Proteomes" id="UP001419268"/>
    </source>
</evidence>
<proteinExistence type="predicted"/>
<comment type="caution">
    <text evidence="1">The sequence shown here is derived from an EMBL/GenBank/DDBJ whole genome shotgun (WGS) entry which is preliminary data.</text>
</comment>
<protein>
    <submittedName>
        <fullName evidence="1">Uncharacterized protein</fullName>
    </submittedName>
</protein>
<keyword evidence="2" id="KW-1185">Reference proteome</keyword>
<sequence>MSFAPVWNSFKSYFYRGFQGDLSPTLQNYPNYNEGTGNYPNYLYYLPMQG</sequence>
<evidence type="ECO:0000313" key="1">
    <source>
        <dbReference type="EMBL" id="KAK9166476.1"/>
    </source>
</evidence>
<reference evidence="1 2" key="1">
    <citation type="submission" date="2024-01" db="EMBL/GenBank/DDBJ databases">
        <title>Genome assemblies of Stephania.</title>
        <authorList>
            <person name="Yang L."/>
        </authorList>
    </citation>
    <scope>NUCLEOTIDE SEQUENCE [LARGE SCALE GENOMIC DNA]</scope>
    <source>
        <strain evidence="1">JXDWG</strain>
        <tissue evidence="1">Leaf</tissue>
    </source>
</reference>
<accession>A0AAP0L8N2</accession>
<dbReference type="AlphaFoldDB" id="A0AAP0L8N2"/>
<dbReference type="Proteomes" id="UP001419268">
    <property type="component" value="Unassembled WGS sequence"/>
</dbReference>
<name>A0AAP0L8N2_9MAGN</name>
<dbReference type="EMBL" id="JBBNAG010000001">
    <property type="protein sequence ID" value="KAK9166476.1"/>
    <property type="molecule type" value="Genomic_DNA"/>
</dbReference>
<gene>
    <name evidence="1" type="ORF">Scep_001667</name>
</gene>